<organism evidence="11 12">
    <name type="scientific">Guptibacillus hwajinpoensis</name>
    <dbReference type="NCBI Taxonomy" id="208199"/>
    <lineage>
        <taxon>Bacteria</taxon>
        <taxon>Bacillati</taxon>
        <taxon>Bacillota</taxon>
        <taxon>Bacilli</taxon>
        <taxon>Bacillales</taxon>
        <taxon>Guptibacillaceae</taxon>
        <taxon>Guptibacillus</taxon>
    </lineage>
</organism>
<dbReference type="SMART" id="SM00631">
    <property type="entry name" value="Zn_pept"/>
    <property type="match status" value="1"/>
</dbReference>
<dbReference type="PRINTS" id="PR00765">
    <property type="entry name" value="CRBOXYPTASEA"/>
</dbReference>
<dbReference type="SUPFAM" id="SSF53187">
    <property type="entry name" value="Zn-dependent exopeptidases"/>
    <property type="match status" value="1"/>
</dbReference>
<dbReference type="GO" id="GO:0008270">
    <property type="term" value="F:zinc ion binding"/>
    <property type="evidence" value="ECO:0007669"/>
    <property type="project" value="InterPro"/>
</dbReference>
<proteinExistence type="inferred from homology"/>
<evidence type="ECO:0000256" key="5">
    <source>
        <dbReference type="ARBA" id="ARBA00022801"/>
    </source>
</evidence>
<evidence type="ECO:0000256" key="2">
    <source>
        <dbReference type="ARBA" id="ARBA00005988"/>
    </source>
</evidence>
<dbReference type="STRING" id="157733.AB986_00360"/>
<dbReference type="GO" id="GO:0005615">
    <property type="term" value="C:extracellular space"/>
    <property type="evidence" value="ECO:0007669"/>
    <property type="project" value="TreeGrafter"/>
</dbReference>
<dbReference type="CDD" id="cd06229">
    <property type="entry name" value="M14_Endopeptidase_I"/>
    <property type="match status" value="1"/>
</dbReference>
<evidence type="ECO:0000256" key="8">
    <source>
        <dbReference type="PROSITE-ProRule" id="PRU01379"/>
    </source>
</evidence>
<dbReference type="AlphaFoldDB" id="A0A0J6CXK1"/>
<gene>
    <name evidence="11" type="ORF">AB986_00360</name>
</gene>
<keyword evidence="3" id="KW-0645">Protease</keyword>
<evidence type="ECO:0000259" key="10">
    <source>
        <dbReference type="PROSITE" id="PS52035"/>
    </source>
</evidence>
<evidence type="ECO:0000256" key="7">
    <source>
        <dbReference type="ARBA" id="ARBA00023049"/>
    </source>
</evidence>
<dbReference type="InterPro" id="IPR057246">
    <property type="entry name" value="CARBOXYPEPT_ZN_1"/>
</dbReference>
<reference evidence="11" key="1">
    <citation type="submission" date="2015-06" db="EMBL/GenBank/DDBJ databases">
        <authorList>
            <person name="Liu B."/>
            <person name="Wang J."/>
            <person name="Zhu Y."/>
            <person name="Liu G."/>
            <person name="Chen Q."/>
            <person name="Zheng C."/>
            <person name="Che J."/>
            <person name="Ge C."/>
            <person name="Shi H."/>
            <person name="Pan Z."/>
            <person name="Liu X."/>
        </authorList>
    </citation>
    <scope>NUCLEOTIDE SEQUENCE [LARGE SCALE GENOMIC DNA]</scope>
    <source>
        <strain evidence="11">DSM 16346</strain>
    </source>
</reference>
<dbReference type="OrthoDB" id="9802862at2"/>
<dbReference type="PROSITE" id="PS52035">
    <property type="entry name" value="PEPTIDASE_M14"/>
    <property type="match status" value="1"/>
</dbReference>
<dbReference type="InterPro" id="IPR036779">
    <property type="entry name" value="LysM_dom_sf"/>
</dbReference>
<evidence type="ECO:0000256" key="1">
    <source>
        <dbReference type="ARBA" id="ARBA00001947"/>
    </source>
</evidence>
<dbReference type="GO" id="GO:0004181">
    <property type="term" value="F:metallocarboxypeptidase activity"/>
    <property type="evidence" value="ECO:0007669"/>
    <property type="project" value="InterPro"/>
</dbReference>
<evidence type="ECO:0000256" key="4">
    <source>
        <dbReference type="ARBA" id="ARBA00022723"/>
    </source>
</evidence>
<dbReference type="InterPro" id="IPR034274">
    <property type="entry name" value="ENP1_M14_CPD"/>
</dbReference>
<keyword evidence="6" id="KW-0862">Zinc</keyword>
<comment type="similarity">
    <text evidence="2 8">Belongs to the peptidase M14 family.</text>
</comment>
<dbReference type="CDD" id="cd00118">
    <property type="entry name" value="LysM"/>
    <property type="match status" value="2"/>
</dbReference>
<keyword evidence="5" id="KW-0378">Hydrolase</keyword>
<evidence type="ECO:0000256" key="3">
    <source>
        <dbReference type="ARBA" id="ARBA00022670"/>
    </source>
</evidence>
<evidence type="ECO:0000313" key="11">
    <source>
        <dbReference type="EMBL" id="KMM37833.1"/>
    </source>
</evidence>
<dbReference type="SMART" id="SM00257">
    <property type="entry name" value="LysM"/>
    <property type="match status" value="2"/>
</dbReference>
<dbReference type="InterPro" id="IPR000834">
    <property type="entry name" value="Peptidase_M14"/>
</dbReference>
<dbReference type="Proteomes" id="UP000035996">
    <property type="component" value="Unassembled WGS sequence"/>
</dbReference>
<dbReference type="SUPFAM" id="SSF54106">
    <property type="entry name" value="LysM domain"/>
    <property type="match status" value="2"/>
</dbReference>
<dbReference type="Gene3D" id="3.40.630.10">
    <property type="entry name" value="Zn peptidases"/>
    <property type="match status" value="1"/>
</dbReference>
<dbReference type="GO" id="GO:0006508">
    <property type="term" value="P:proteolysis"/>
    <property type="evidence" value="ECO:0007669"/>
    <property type="project" value="UniProtKB-KW"/>
</dbReference>
<name>A0A0J6CXK1_9BACL</name>
<dbReference type="Pfam" id="PF00246">
    <property type="entry name" value="Peptidase_M14"/>
    <property type="match status" value="1"/>
</dbReference>
<keyword evidence="7" id="KW-0482">Metalloprotease</keyword>
<accession>A0A0J6CXK1</accession>
<evidence type="ECO:0000313" key="12">
    <source>
        <dbReference type="Proteomes" id="UP000035996"/>
    </source>
</evidence>
<feature type="active site" description="Proton donor/acceptor" evidence="8">
    <location>
        <position position="365"/>
    </location>
</feature>
<dbReference type="PROSITE" id="PS51782">
    <property type="entry name" value="LYSM"/>
    <property type="match status" value="2"/>
</dbReference>
<feature type="domain" description="LysM" evidence="9">
    <location>
        <begin position="51"/>
        <end position="94"/>
    </location>
</feature>
<dbReference type="EMBL" id="LELK01000001">
    <property type="protein sequence ID" value="KMM37833.1"/>
    <property type="molecule type" value="Genomic_DNA"/>
</dbReference>
<dbReference type="PANTHER" id="PTHR11705:SF143">
    <property type="entry name" value="SLL0236 PROTEIN"/>
    <property type="match status" value="1"/>
</dbReference>
<sequence>MQIRVKSGDSLWKYSRVFQIPLKLILDSNNLDNPNQLMIGEVIQIPGYVTKSYTIKPGDTLWKIAGWYQAPLDGVLLLNDANPFALKPGEKVNIPIRVTWSLVNPIQNYDYNTLVTDVRKIHAVYPFIKQGVIGESVMGKPLPELVVGKGNKKVHMNASFHANEWLTSALLMKFIDDYARELTNSQMLSGVSLPPLYESTSLSLVPMVNPDGVDIVINGLPEEEPYRTLVDEINNGSNQFNRWKANVRGVDLNNQYPAKWEVEAQRKPTKPSPRNYPGKAPLTEPEAIALADLSRRKKFDRALAFHSQGEVIYWGYEGLEPPESERLVTEYSRLSGYTGVRYVDSYAGYKDWFIKEFRKPGFTVEIGKGESPLPLSQFSKIYQDTIGIFLSSLYM</sequence>
<comment type="cofactor">
    <cofactor evidence="1">
        <name>Zn(2+)</name>
        <dbReference type="ChEBI" id="CHEBI:29105"/>
    </cofactor>
</comment>
<keyword evidence="12" id="KW-1185">Reference proteome</keyword>
<feature type="domain" description="LysM" evidence="9">
    <location>
        <begin position="1"/>
        <end position="45"/>
    </location>
</feature>
<feature type="domain" description="Peptidase M14" evidence="10">
    <location>
        <begin position="107"/>
        <end position="393"/>
    </location>
</feature>
<dbReference type="PATRIC" id="fig|157733.3.peg.2272"/>
<evidence type="ECO:0000256" key="6">
    <source>
        <dbReference type="ARBA" id="ARBA00022833"/>
    </source>
</evidence>
<evidence type="ECO:0000259" key="9">
    <source>
        <dbReference type="PROSITE" id="PS51782"/>
    </source>
</evidence>
<dbReference type="Pfam" id="PF01476">
    <property type="entry name" value="LysM"/>
    <property type="match status" value="2"/>
</dbReference>
<dbReference type="PANTHER" id="PTHR11705">
    <property type="entry name" value="PROTEASE FAMILY M14 CARBOXYPEPTIDASE A,B"/>
    <property type="match status" value="1"/>
</dbReference>
<protein>
    <submittedName>
        <fullName evidence="11">Peptidase M14</fullName>
    </submittedName>
</protein>
<dbReference type="PROSITE" id="PS00132">
    <property type="entry name" value="CARBOXYPEPT_ZN_1"/>
    <property type="match status" value="1"/>
</dbReference>
<dbReference type="Gene3D" id="3.10.350.10">
    <property type="entry name" value="LysM domain"/>
    <property type="match status" value="2"/>
</dbReference>
<keyword evidence="4" id="KW-0479">Metal-binding</keyword>
<comment type="caution">
    <text evidence="11">The sequence shown here is derived from an EMBL/GenBank/DDBJ whole genome shotgun (WGS) entry which is preliminary data.</text>
</comment>
<dbReference type="InterPro" id="IPR018392">
    <property type="entry name" value="LysM"/>
</dbReference>
<dbReference type="RefSeq" id="WP_048308906.1">
    <property type="nucleotide sequence ID" value="NZ_CP119526.1"/>
</dbReference>